<comment type="function">
    <text evidence="1">May be involved in transcriptional regulation.</text>
</comment>
<dbReference type="RefSeq" id="XP_034232167.1">
    <property type="nucleotide sequence ID" value="XM_034376276.1"/>
</dbReference>
<evidence type="ECO:0000313" key="19">
    <source>
        <dbReference type="RefSeq" id="XP_034232167.1"/>
    </source>
</evidence>
<feature type="domain" description="C2H2-type" evidence="15">
    <location>
        <begin position="941"/>
        <end position="968"/>
    </location>
</feature>
<protein>
    <submittedName>
        <fullName evidence="18 19">Zinc finger protein 569-like</fullName>
    </submittedName>
</protein>
<dbReference type="AlphaFoldDB" id="A0A6P8YE95"/>
<dbReference type="PANTHER" id="PTHR24384:SF189">
    <property type="entry name" value="C2H2-TYPE DOMAIN-CONTAINING PROTEIN-RELATED"/>
    <property type="match status" value="1"/>
</dbReference>
<comment type="subcellular location">
    <subcellularLocation>
        <location evidence="2">Nucleus</location>
    </subcellularLocation>
</comment>
<keyword evidence="4 13" id="KW-0479">Metal-binding</keyword>
<feature type="domain" description="C2H2-type" evidence="15">
    <location>
        <begin position="850"/>
        <end position="878"/>
    </location>
</feature>
<dbReference type="PANTHER" id="PTHR24384">
    <property type="entry name" value="FINGER PUTATIVE TRANSCRIPTION FACTOR FAMILY-RELATED"/>
    <property type="match status" value="1"/>
</dbReference>
<evidence type="ECO:0000256" key="8">
    <source>
        <dbReference type="ARBA" id="ARBA00023015"/>
    </source>
</evidence>
<evidence type="ECO:0000256" key="1">
    <source>
        <dbReference type="ARBA" id="ARBA00003767"/>
    </source>
</evidence>
<dbReference type="GO" id="GO:0000978">
    <property type="term" value="F:RNA polymerase II cis-regulatory region sequence-specific DNA binding"/>
    <property type="evidence" value="ECO:0007669"/>
    <property type="project" value="TreeGrafter"/>
</dbReference>
<feature type="domain" description="C2H2-type" evidence="15">
    <location>
        <begin position="969"/>
        <end position="996"/>
    </location>
</feature>
<dbReference type="SMART" id="SM00355">
    <property type="entry name" value="ZnF_C2H2"/>
    <property type="match status" value="18"/>
</dbReference>
<evidence type="ECO:0000256" key="7">
    <source>
        <dbReference type="ARBA" id="ARBA00022833"/>
    </source>
</evidence>
<dbReference type="FunFam" id="3.30.160.60:FF:000358">
    <property type="entry name" value="zinc finger protein 24"/>
    <property type="match status" value="1"/>
</dbReference>
<dbReference type="PROSITE" id="PS00028">
    <property type="entry name" value="ZINC_FINGER_C2H2_1"/>
    <property type="match status" value="16"/>
</dbReference>
<dbReference type="PROSITE" id="PS50157">
    <property type="entry name" value="ZINC_FINGER_C2H2_2"/>
    <property type="match status" value="15"/>
</dbReference>
<evidence type="ECO:0000256" key="9">
    <source>
        <dbReference type="ARBA" id="ARBA00023125"/>
    </source>
</evidence>
<dbReference type="InterPro" id="IPR013087">
    <property type="entry name" value="Znf_C2H2_type"/>
</dbReference>
<feature type="compositionally biased region" description="Basic and acidic residues" evidence="14">
    <location>
        <begin position="251"/>
        <end position="261"/>
    </location>
</feature>
<evidence type="ECO:0000256" key="3">
    <source>
        <dbReference type="ARBA" id="ARBA00006991"/>
    </source>
</evidence>
<dbReference type="KEGG" id="tpal:117640056"/>
<dbReference type="Proteomes" id="UP000515158">
    <property type="component" value="Unplaced"/>
</dbReference>
<evidence type="ECO:0000259" key="15">
    <source>
        <dbReference type="PROSITE" id="PS50157"/>
    </source>
</evidence>
<evidence type="ECO:0000256" key="11">
    <source>
        <dbReference type="ARBA" id="ARBA00023242"/>
    </source>
</evidence>
<feature type="binding site" evidence="13">
    <location>
        <position position="32"/>
    </location>
    <ligand>
        <name>Zn(2+)</name>
        <dbReference type="ChEBI" id="CHEBI:29105"/>
    </ligand>
</feature>
<keyword evidence="7 13" id="KW-0862">Zinc</keyword>
<feature type="domain" description="C2H2-type" evidence="15">
    <location>
        <begin position="884"/>
        <end position="912"/>
    </location>
</feature>
<dbReference type="GO" id="GO:0008270">
    <property type="term" value="F:zinc ion binding"/>
    <property type="evidence" value="ECO:0007669"/>
    <property type="project" value="UniProtKB-UniRule"/>
</dbReference>
<feature type="domain" description="C2H2-type" evidence="15">
    <location>
        <begin position="759"/>
        <end position="786"/>
    </location>
</feature>
<dbReference type="SUPFAM" id="SSF57667">
    <property type="entry name" value="beta-beta-alpha zinc fingers"/>
    <property type="match status" value="10"/>
</dbReference>
<feature type="domain" description="C2H2-type" evidence="15">
    <location>
        <begin position="579"/>
        <end position="606"/>
    </location>
</feature>
<dbReference type="Gene3D" id="3.30.160.60">
    <property type="entry name" value="Classic Zinc Finger"/>
    <property type="match status" value="12"/>
</dbReference>
<feature type="domain" description="ZAD" evidence="16">
    <location>
        <begin position="30"/>
        <end position="104"/>
    </location>
</feature>
<proteinExistence type="inferred from homology"/>
<dbReference type="RefSeq" id="XP_034232165.1">
    <property type="nucleotide sequence ID" value="XM_034376274.1"/>
</dbReference>
<dbReference type="GO" id="GO:0030674">
    <property type="term" value="F:protein-macromolecule adaptor activity"/>
    <property type="evidence" value="ECO:0007669"/>
    <property type="project" value="UniProtKB-ARBA"/>
</dbReference>
<dbReference type="SMART" id="SM00868">
    <property type="entry name" value="zf-AD"/>
    <property type="match status" value="1"/>
</dbReference>
<dbReference type="GO" id="GO:0005634">
    <property type="term" value="C:nucleus"/>
    <property type="evidence" value="ECO:0007669"/>
    <property type="project" value="UniProtKB-SubCell"/>
</dbReference>
<dbReference type="PROSITE" id="PS51915">
    <property type="entry name" value="ZAD"/>
    <property type="match status" value="1"/>
</dbReference>
<keyword evidence="17" id="KW-1185">Reference proteome</keyword>
<dbReference type="SUPFAM" id="SSF57716">
    <property type="entry name" value="Glucocorticoid receptor-like (DNA-binding domain)"/>
    <property type="match status" value="1"/>
</dbReference>
<evidence type="ECO:0000256" key="13">
    <source>
        <dbReference type="PROSITE-ProRule" id="PRU01263"/>
    </source>
</evidence>
<feature type="compositionally biased region" description="Basic and acidic residues" evidence="14">
    <location>
        <begin position="299"/>
        <end position="308"/>
    </location>
</feature>
<dbReference type="Pfam" id="PF07776">
    <property type="entry name" value="zf-AD"/>
    <property type="match status" value="1"/>
</dbReference>
<evidence type="ECO:0000313" key="18">
    <source>
        <dbReference type="RefSeq" id="XP_034232165.1"/>
    </source>
</evidence>
<evidence type="ECO:0000256" key="6">
    <source>
        <dbReference type="ARBA" id="ARBA00022771"/>
    </source>
</evidence>
<evidence type="ECO:0000256" key="14">
    <source>
        <dbReference type="SAM" id="MobiDB-lite"/>
    </source>
</evidence>
<sequence>MEPVDSRVPTTYRYEEERNSWTDDYINLGQLCRICGAPSDFLMPIFDGESHDRLDLKIHMHLPIQVDRNDILPVQSCFNCVTTIQSWHNLFLACQEADLKFQTMLGTKNQVPNRHSSVLISPNSAHAHSLPSHHATLTFPKISQNPPYLEVTTTIPHAHLDQSTSTSCIQELQPSTELLNGMRHYSLPQEETFEQTFNSSISSGLASSVPTEFTNNVISHIVHEKFSSSPIHTHSEQHVAHVSTQTENDGDDKSSQDETKFNSKKSVIGKKIFRQGSTLKGKKDASFDMDSGRPPPLPAERENSISEAPHRVSAIQSVGSRNDTTYQETNCTRLKSVLVRNESVRPSVLSSDNTDRPHLVNSKIEIVESGVIREHRHSEVLKEPSKSTMVSVLRPTCLRRAPTKIGVIETTFKEPEIQVGVKDINQCAATSYPMEERDYYDSAPCHGDDFEDVHPEFLDPPSLSTLEEQNKIGDPSQVCFHCKKFIANPILLLSHEKSHMSDSNPPTTFICKFCSIPEVSISSLHSHYASHETEVERLQRNQSNRKAHLCKQCGIMCTTEERLSMHQRLHAEGVEPFRHECKTCGQQFNTRSKLSVHLWSHALKPSLKTFKCHICGKGFVTKSAVMEHRLKHTDEERSRAFKCVICGMAFGNNTLLGKHRSTHSEEELARPFQCTFCGKSFARNHTLQIHHLSHTNVKSHVCNQCGKCFKMRNSLIQHMRTHQDPSCLPTYPCQLCGKIFKIKSRLRDHLRLHNGDKPYKCSTCGKCFHKITALHTHEVSHTERRPYMCDICGKAFKWSKNLRQHTFVHISTGKSSEKTPCSSEKTPCSSEKTPCSSENTVKLKPSQQPCQCEICGKQLSTKSSLRQHMANIHSDGEGKQIKSTICSICGKVLSNAGGLLRHMKITHGGVKAFKCDICDKEYSTKVARDDHRRSHTGERPYTCSICNKSFTSLSNLHIHRLIHSEDRPHKCTYCDKQFKRRAHLVPHLRTHTGEKPYVCNICSRGFAQSNDLHKHRLTHSNDKAYACHCGVAFRVKRDLTRHQAKHHPAGSLQSAPSQNALLSSGAISETHAPREQLILLTGQHSSVASVSTVPEYNVPVETYGNFVATPSVVVLNTGVLASRN</sequence>
<evidence type="ECO:0000313" key="17">
    <source>
        <dbReference type="Proteomes" id="UP000515158"/>
    </source>
</evidence>
<keyword evidence="11" id="KW-0539">Nucleus</keyword>
<gene>
    <name evidence="18 19" type="primary">LOC117640056</name>
</gene>
<feature type="binding site" evidence="13">
    <location>
        <position position="35"/>
    </location>
    <ligand>
        <name>Zn(2+)</name>
        <dbReference type="ChEBI" id="CHEBI:29105"/>
    </ligand>
</feature>
<organism evidence="19">
    <name type="scientific">Thrips palmi</name>
    <name type="common">Melon thrips</name>
    <dbReference type="NCBI Taxonomy" id="161013"/>
    <lineage>
        <taxon>Eukaryota</taxon>
        <taxon>Metazoa</taxon>
        <taxon>Ecdysozoa</taxon>
        <taxon>Arthropoda</taxon>
        <taxon>Hexapoda</taxon>
        <taxon>Insecta</taxon>
        <taxon>Pterygota</taxon>
        <taxon>Neoptera</taxon>
        <taxon>Paraneoptera</taxon>
        <taxon>Thysanoptera</taxon>
        <taxon>Terebrantia</taxon>
        <taxon>Thripoidea</taxon>
        <taxon>Thripidae</taxon>
        <taxon>Thrips</taxon>
    </lineage>
</organism>
<evidence type="ECO:0000256" key="2">
    <source>
        <dbReference type="ARBA" id="ARBA00004123"/>
    </source>
</evidence>
<dbReference type="GeneID" id="117640056"/>
<accession>A0A6P8YE95</accession>
<feature type="domain" description="C2H2-type" evidence="15">
    <location>
        <begin position="913"/>
        <end position="940"/>
    </location>
</feature>
<dbReference type="FunFam" id="3.30.160.60:FF:001289">
    <property type="entry name" value="Zinc finger protein 574"/>
    <property type="match status" value="1"/>
</dbReference>
<comment type="similarity">
    <text evidence="3">Belongs to the krueppel C2H2-type zinc-finger protein family.</text>
</comment>
<feature type="binding site" evidence="13">
    <location>
        <position position="80"/>
    </location>
    <ligand>
        <name>Zn(2+)</name>
        <dbReference type="ChEBI" id="CHEBI:29105"/>
    </ligand>
</feature>
<dbReference type="FunFam" id="3.30.160.60:FF:000226">
    <property type="entry name" value="Zinc finger protein 236 variant"/>
    <property type="match status" value="1"/>
</dbReference>
<feature type="domain" description="C2H2-type" evidence="15">
    <location>
        <begin position="610"/>
        <end position="637"/>
    </location>
</feature>
<keyword evidence="5" id="KW-0677">Repeat</keyword>
<dbReference type="FunFam" id="3.30.160.60:FF:000145">
    <property type="entry name" value="Zinc finger protein 574"/>
    <property type="match status" value="1"/>
</dbReference>
<keyword evidence="6 12" id="KW-0863">Zinc-finger</keyword>
<dbReference type="FunFam" id="3.30.160.60:FF:000065">
    <property type="entry name" value="B-cell CLL/lymphoma 6, member B"/>
    <property type="match status" value="1"/>
</dbReference>
<evidence type="ECO:0000256" key="12">
    <source>
        <dbReference type="PROSITE-ProRule" id="PRU00042"/>
    </source>
</evidence>
<dbReference type="Pfam" id="PF13912">
    <property type="entry name" value="zf-C2H2_6"/>
    <property type="match status" value="2"/>
</dbReference>
<feature type="domain" description="C2H2-type" evidence="15">
    <location>
        <begin position="787"/>
        <end position="814"/>
    </location>
</feature>
<feature type="domain" description="C2H2-type" evidence="15">
    <location>
        <begin position="700"/>
        <end position="722"/>
    </location>
</feature>
<reference evidence="18 19" key="1">
    <citation type="submission" date="2025-04" db="UniProtKB">
        <authorList>
            <consortium name="RefSeq"/>
        </authorList>
    </citation>
    <scope>IDENTIFICATION</scope>
    <source>
        <tissue evidence="18 19">Total insect</tissue>
    </source>
</reference>
<feature type="binding site" evidence="13">
    <location>
        <position position="77"/>
    </location>
    <ligand>
        <name>Zn(2+)</name>
        <dbReference type="ChEBI" id="CHEBI:29105"/>
    </ligand>
</feature>
<keyword evidence="9" id="KW-0238">DNA-binding</keyword>
<dbReference type="FunFam" id="3.30.160.60:FF:000688">
    <property type="entry name" value="zinc finger protein 197 isoform X1"/>
    <property type="match status" value="1"/>
</dbReference>
<dbReference type="InterPro" id="IPR050752">
    <property type="entry name" value="C2H2-ZF_domain"/>
</dbReference>
<keyword evidence="8" id="KW-0805">Transcription regulation</keyword>
<evidence type="ECO:0000256" key="10">
    <source>
        <dbReference type="ARBA" id="ARBA00023163"/>
    </source>
</evidence>
<dbReference type="OrthoDB" id="8191639at2759"/>
<keyword evidence="10" id="KW-0804">Transcription</keyword>
<feature type="domain" description="C2H2-type" evidence="15">
    <location>
        <begin position="997"/>
        <end position="1024"/>
    </location>
</feature>
<evidence type="ECO:0000259" key="16">
    <source>
        <dbReference type="PROSITE" id="PS51915"/>
    </source>
</evidence>
<feature type="domain" description="C2H2-type" evidence="15">
    <location>
        <begin position="641"/>
        <end position="668"/>
    </location>
</feature>
<dbReference type="FunFam" id="3.30.160.60:FF:000045">
    <property type="entry name" value="ZFP69 zinc finger protein B"/>
    <property type="match status" value="1"/>
</dbReference>
<dbReference type="InterPro" id="IPR036236">
    <property type="entry name" value="Znf_C2H2_sf"/>
</dbReference>
<evidence type="ECO:0000256" key="4">
    <source>
        <dbReference type="ARBA" id="ARBA00022723"/>
    </source>
</evidence>
<feature type="domain" description="C2H2-type" evidence="15">
    <location>
        <begin position="548"/>
        <end position="575"/>
    </location>
</feature>
<dbReference type="Gene3D" id="3.40.1800.20">
    <property type="match status" value="1"/>
</dbReference>
<feature type="region of interest" description="Disordered" evidence="14">
    <location>
        <begin position="230"/>
        <end position="308"/>
    </location>
</feature>
<dbReference type="GO" id="GO:0000981">
    <property type="term" value="F:DNA-binding transcription factor activity, RNA polymerase II-specific"/>
    <property type="evidence" value="ECO:0007669"/>
    <property type="project" value="TreeGrafter"/>
</dbReference>
<feature type="domain" description="C2H2-type" evidence="15">
    <location>
        <begin position="672"/>
        <end position="699"/>
    </location>
</feature>
<dbReference type="Pfam" id="PF00096">
    <property type="entry name" value="zf-C2H2"/>
    <property type="match status" value="11"/>
</dbReference>
<dbReference type="InterPro" id="IPR012934">
    <property type="entry name" value="Znf_AD"/>
</dbReference>
<feature type="domain" description="C2H2-type" evidence="15">
    <location>
        <begin position="731"/>
        <end position="758"/>
    </location>
</feature>
<evidence type="ECO:0000256" key="5">
    <source>
        <dbReference type="ARBA" id="ARBA00022737"/>
    </source>
</evidence>
<name>A0A6P8YE95_THRPL</name>